<dbReference type="EMBL" id="FOLS01000016">
    <property type="protein sequence ID" value="SFD09383.1"/>
    <property type="molecule type" value="Genomic_DNA"/>
</dbReference>
<sequence>MCTSHKMHLVLGVTNKLALWGDIDLFLNAHPGMALKPSQDGCIHIGGRFRFSASSAGSSVVEDAFQLHIKISRRDKEQLPLVYETAGRIPKDGNHHVNPDGSLCLGAPIRLHTILGRNFSLNDFVERCVVPFLYSISLTEAGHPRFQFGELAHGTNGLVDDYLRLFGCSSREALVRYLRSLVLKKRQANKQPCPCRCGRKLVKCRTHKILLQMRSTIPRRLLKETLAMV</sequence>
<dbReference type="AlphaFoldDB" id="A0AAQ1HP85"/>
<protein>
    <submittedName>
        <fullName evidence="1">Uncharacterized protein</fullName>
    </submittedName>
</protein>
<proteinExistence type="predicted"/>
<gene>
    <name evidence="1" type="ORF">SAMN05216577_116110</name>
</gene>
<keyword evidence="2" id="KW-1185">Reference proteome</keyword>
<evidence type="ECO:0000313" key="2">
    <source>
        <dbReference type="Proteomes" id="UP000183385"/>
    </source>
</evidence>
<dbReference type="Proteomes" id="UP000183385">
    <property type="component" value="Unassembled WGS sequence"/>
</dbReference>
<organism evidence="1 2">
    <name type="scientific">Pseudomonas citronellolis</name>
    <dbReference type="NCBI Taxonomy" id="53408"/>
    <lineage>
        <taxon>Bacteria</taxon>
        <taxon>Pseudomonadati</taxon>
        <taxon>Pseudomonadota</taxon>
        <taxon>Gammaproteobacteria</taxon>
        <taxon>Pseudomonadales</taxon>
        <taxon>Pseudomonadaceae</taxon>
        <taxon>Pseudomonas</taxon>
    </lineage>
</organism>
<comment type="caution">
    <text evidence="1">The sequence shown here is derived from an EMBL/GenBank/DDBJ whole genome shotgun (WGS) entry which is preliminary data.</text>
</comment>
<accession>A0AAQ1HP85</accession>
<name>A0AAQ1HP85_9PSED</name>
<reference evidence="1 2" key="1">
    <citation type="submission" date="2016-10" db="EMBL/GenBank/DDBJ databases">
        <authorList>
            <person name="Varghese N."/>
            <person name="Submissions S."/>
        </authorList>
    </citation>
    <scope>NUCLEOTIDE SEQUENCE [LARGE SCALE GENOMIC DNA]</scope>
    <source>
        <strain evidence="1 2">LMG 18378</strain>
    </source>
</reference>
<evidence type="ECO:0000313" key="1">
    <source>
        <dbReference type="EMBL" id="SFD09383.1"/>
    </source>
</evidence>